<gene>
    <name evidence="6" type="ORF">DFQ27_004076</name>
</gene>
<dbReference type="Pfam" id="PF07690">
    <property type="entry name" value="MFS_1"/>
    <property type="match status" value="1"/>
</dbReference>
<dbReference type="PANTHER" id="PTHR11360">
    <property type="entry name" value="MONOCARBOXYLATE TRANSPORTER"/>
    <property type="match status" value="1"/>
</dbReference>
<keyword evidence="4" id="KW-0812">Transmembrane</keyword>
<accession>A0A9P6Q6B6</accession>
<keyword evidence="4" id="KW-0472">Membrane</keyword>
<feature type="compositionally biased region" description="Low complexity" evidence="3">
    <location>
        <begin position="7"/>
        <end position="16"/>
    </location>
</feature>
<reference evidence="6" key="1">
    <citation type="journal article" date="2020" name="Fungal Divers.">
        <title>Resolving the Mortierellaceae phylogeny through synthesis of multi-gene phylogenetics and phylogenomics.</title>
        <authorList>
            <person name="Vandepol N."/>
            <person name="Liber J."/>
            <person name="Desiro A."/>
            <person name="Na H."/>
            <person name="Kennedy M."/>
            <person name="Barry K."/>
            <person name="Grigoriev I.V."/>
            <person name="Miller A.N."/>
            <person name="O'Donnell K."/>
            <person name="Stajich J.E."/>
            <person name="Bonito G."/>
        </authorList>
    </citation>
    <scope>NUCLEOTIDE SEQUENCE</scope>
    <source>
        <strain evidence="6">BC1065</strain>
    </source>
</reference>
<dbReference type="InterPro" id="IPR011701">
    <property type="entry name" value="MFS"/>
</dbReference>
<feature type="transmembrane region" description="Helical" evidence="4">
    <location>
        <begin position="278"/>
        <end position="302"/>
    </location>
</feature>
<feature type="transmembrane region" description="Helical" evidence="4">
    <location>
        <begin position="404"/>
        <end position="427"/>
    </location>
</feature>
<proteinExistence type="inferred from homology"/>
<dbReference type="Proteomes" id="UP000807716">
    <property type="component" value="Unassembled WGS sequence"/>
</dbReference>
<evidence type="ECO:0000259" key="5">
    <source>
        <dbReference type="PROSITE" id="PS50850"/>
    </source>
</evidence>
<feature type="transmembrane region" description="Helical" evidence="4">
    <location>
        <begin position="368"/>
        <end position="392"/>
    </location>
</feature>
<dbReference type="EMBL" id="JAAAJB010000285">
    <property type="protein sequence ID" value="KAG0259416.1"/>
    <property type="molecule type" value="Genomic_DNA"/>
</dbReference>
<dbReference type="InterPro" id="IPR020846">
    <property type="entry name" value="MFS_dom"/>
</dbReference>
<feature type="transmembrane region" description="Helical" evidence="4">
    <location>
        <begin position="314"/>
        <end position="333"/>
    </location>
</feature>
<dbReference type="AlphaFoldDB" id="A0A9P6Q6B6"/>
<protein>
    <recommendedName>
        <fullName evidence="5">Major facilitator superfamily (MFS) profile domain-containing protein</fullName>
    </recommendedName>
</protein>
<feature type="transmembrane region" description="Helical" evidence="4">
    <location>
        <begin position="345"/>
        <end position="362"/>
    </location>
</feature>
<dbReference type="InterPro" id="IPR050327">
    <property type="entry name" value="Proton-linked_MCT"/>
</dbReference>
<dbReference type="GO" id="GO:0022857">
    <property type="term" value="F:transmembrane transporter activity"/>
    <property type="evidence" value="ECO:0007669"/>
    <property type="project" value="InterPro"/>
</dbReference>
<feature type="domain" description="Major facilitator superfamily (MFS) profile" evidence="5">
    <location>
        <begin position="78"/>
        <end position="460"/>
    </location>
</feature>
<evidence type="ECO:0000256" key="3">
    <source>
        <dbReference type="SAM" id="MobiDB-lite"/>
    </source>
</evidence>
<evidence type="ECO:0000256" key="1">
    <source>
        <dbReference type="ARBA" id="ARBA00004141"/>
    </source>
</evidence>
<evidence type="ECO:0000256" key="2">
    <source>
        <dbReference type="ARBA" id="ARBA00006727"/>
    </source>
</evidence>
<feature type="transmembrane region" description="Helical" evidence="4">
    <location>
        <begin position="235"/>
        <end position="257"/>
    </location>
</feature>
<dbReference type="PANTHER" id="PTHR11360:SF284">
    <property type="entry name" value="EG:103B4.3 PROTEIN-RELATED"/>
    <property type="match status" value="1"/>
</dbReference>
<feature type="transmembrane region" description="Helical" evidence="4">
    <location>
        <begin position="147"/>
        <end position="166"/>
    </location>
</feature>
<feature type="region of interest" description="Disordered" evidence="3">
    <location>
        <begin position="1"/>
        <end position="34"/>
    </location>
</feature>
<comment type="similarity">
    <text evidence="2">Belongs to the major facilitator superfamily. Monocarboxylate porter (TC 2.A.1.13) family.</text>
</comment>
<dbReference type="OrthoDB" id="2213137at2759"/>
<sequence>MEKQRDTTATATASASETVHSDLGKLEAQADDPDFDEGSVEIEVELCLEDTRSIKAPTVRSVIDGKIMTYPDGGFGWLVVLASFVVNFWCFGANIIWGVFQEYHLRANTFPGATSSQLSWVGSIGTSSMFAVGPFIAPMMRFLGMRVVVAIGIVVCGSGMILASFATELWQLYLTQGLLFGLGGGVAFFSTIAVTTQYFLKKRGLANGLAVAGSGLGGLALAPMTRALITEVGVWWTLRILGICVLAFLAAIFPFVRPRIHGVKKGPIFDFGVFKMQGFVPLMLCAFTVTFGYLIPIFLIPTYATSVIGMTPSAAANLVSMYSGINIVSRIGLGIAADYLGKMNTLFGCVVMAGVSILAFWLPAHNEALIMTFMISYGLFGGGFISVFPVATAQVVSVERLPSALGMLYFGNIFGNLLGTPIATAIISAMDGSYTGAIIFSAMTPLVASLSILYLRFKIERRVFAIA</sequence>
<feature type="transmembrane region" description="Helical" evidence="4">
    <location>
        <begin position="433"/>
        <end position="455"/>
    </location>
</feature>
<comment type="subcellular location">
    <subcellularLocation>
        <location evidence="1">Membrane</location>
        <topology evidence="1">Multi-pass membrane protein</topology>
    </subcellularLocation>
</comment>
<evidence type="ECO:0000313" key="6">
    <source>
        <dbReference type="EMBL" id="KAG0259416.1"/>
    </source>
</evidence>
<dbReference type="Gene3D" id="1.20.1250.20">
    <property type="entry name" value="MFS general substrate transporter like domains"/>
    <property type="match status" value="2"/>
</dbReference>
<name>A0A9P6Q6B6_9FUNG</name>
<evidence type="ECO:0000313" key="7">
    <source>
        <dbReference type="Proteomes" id="UP000807716"/>
    </source>
</evidence>
<organism evidence="6 7">
    <name type="scientific">Actinomortierella ambigua</name>
    <dbReference type="NCBI Taxonomy" id="1343610"/>
    <lineage>
        <taxon>Eukaryota</taxon>
        <taxon>Fungi</taxon>
        <taxon>Fungi incertae sedis</taxon>
        <taxon>Mucoromycota</taxon>
        <taxon>Mortierellomycotina</taxon>
        <taxon>Mortierellomycetes</taxon>
        <taxon>Mortierellales</taxon>
        <taxon>Mortierellaceae</taxon>
        <taxon>Actinomortierella</taxon>
    </lineage>
</organism>
<keyword evidence="4" id="KW-1133">Transmembrane helix</keyword>
<evidence type="ECO:0000256" key="4">
    <source>
        <dbReference type="SAM" id="Phobius"/>
    </source>
</evidence>
<feature type="transmembrane region" description="Helical" evidence="4">
    <location>
        <begin position="75"/>
        <end position="100"/>
    </location>
</feature>
<feature type="transmembrane region" description="Helical" evidence="4">
    <location>
        <begin position="120"/>
        <end position="140"/>
    </location>
</feature>
<keyword evidence="7" id="KW-1185">Reference proteome</keyword>
<dbReference type="InterPro" id="IPR036259">
    <property type="entry name" value="MFS_trans_sf"/>
</dbReference>
<dbReference type="GO" id="GO:0016020">
    <property type="term" value="C:membrane"/>
    <property type="evidence" value="ECO:0007669"/>
    <property type="project" value="UniProtKB-SubCell"/>
</dbReference>
<dbReference type="SUPFAM" id="SSF103473">
    <property type="entry name" value="MFS general substrate transporter"/>
    <property type="match status" value="1"/>
</dbReference>
<dbReference type="PROSITE" id="PS50850">
    <property type="entry name" value="MFS"/>
    <property type="match status" value="1"/>
</dbReference>
<feature type="transmembrane region" description="Helical" evidence="4">
    <location>
        <begin position="207"/>
        <end position="229"/>
    </location>
</feature>
<feature type="transmembrane region" description="Helical" evidence="4">
    <location>
        <begin position="178"/>
        <end position="200"/>
    </location>
</feature>
<comment type="caution">
    <text evidence="6">The sequence shown here is derived from an EMBL/GenBank/DDBJ whole genome shotgun (WGS) entry which is preliminary data.</text>
</comment>
<dbReference type="CDD" id="cd17352">
    <property type="entry name" value="MFS_MCT_SLC16"/>
    <property type="match status" value="1"/>
</dbReference>